<keyword evidence="1" id="KW-0472">Membrane</keyword>
<evidence type="ECO:0000259" key="2">
    <source>
        <dbReference type="Pfam" id="PF07331"/>
    </source>
</evidence>
<dbReference type="Proteomes" id="UP000198793">
    <property type="component" value="Unassembled WGS sequence"/>
</dbReference>
<dbReference type="STRING" id="1166073.SAMN05192530_102612"/>
<evidence type="ECO:0000313" key="3">
    <source>
        <dbReference type="EMBL" id="SDN96477.1"/>
    </source>
</evidence>
<evidence type="ECO:0000313" key="4">
    <source>
        <dbReference type="Proteomes" id="UP000198793"/>
    </source>
</evidence>
<dbReference type="EMBL" id="FNIT01000002">
    <property type="protein sequence ID" value="SDN96477.1"/>
    <property type="molecule type" value="Genomic_DNA"/>
</dbReference>
<reference evidence="3 4" key="1">
    <citation type="submission" date="2016-10" db="EMBL/GenBank/DDBJ databases">
        <authorList>
            <person name="de Groot N.N."/>
        </authorList>
    </citation>
    <scope>NUCLEOTIDE SEQUENCE [LARGE SCALE GENOMIC DNA]</scope>
    <source>
        <strain evidence="4">L7-484,KACC 16230,DSM 25025</strain>
    </source>
</reference>
<dbReference type="InterPro" id="IPR009936">
    <property type="entry name" value="DUF1468"/>
</dbReference>
<dbReference type="RefSeq" id="WP_090671180.1">
    <property type="nucleotide sequence ID" value="NZ_FNIT01000002.1"/>
</dbReference>
<dbReference type="AlphaFoldDB" id="A0A1H0FPB0"/>
<feature type="transmembrane region" description="Helical" evidence="1">
    <location>
        <begin position="133"/>
        <end position="152"/>
    </location>
</feature>
<protein>
    <submittedName>
        <fullName evidence="3">Tripartite tricarboxylate transporter TctB family protein</fullName>
    </submittedName>
</protein>
<sequence>MKADLISGLVLLALAAAYFAAAETIPSSMLDDEFGPRGLPVYLAALLAFLAFVLVVRALVGLRVRRADALANDEEETGDDYTASIRRAFGFLLIGAAYLVLLPILGYPLAISVTIAAIALFEGAARDWRVPAVAIGGGLGFWLLFNGLLGVAQPMGVLF</sequence>
<evidence type="ECO:0000256" key="1">
    <source>
        <dbReference type="SAM" id="Phobius"/>
    </source>
</evidence>
<keyword evidence="4" id="KW-1185">Reference proteome</keyword>
<accession>A0A1H0FPB0</accession>
<organism evidence="3 4">
    <name type="scientific">Aureimonas jatrophae</name>
    <dbReference type="NCBI Taxonomy" id="1166073"/>
    <lineage>
        <taxon>Bacteria</taxon>
        <taxon>Pseudomonadati</taxon>
        <taxon>Pseudomonadota</taxon>
        <taxon>Alphaproteobacteria</taxon>
        <taxon>Hyphomicrobiales</taxon>
        <taxon>Aurantimonadaceae</taxon>
        <taxon>Aureimonas</taxon>
    </lineage>
</organism>
<keyword evidence="1" id="KW-0812">Transmembrane</keyword>
<dbReference type="OrthoDB" id="7779102at2"/>
<feature type="transmembrane region" description="Helical" evidence="1">
    <location>
        <begin position="38"/>
        <end position="60"/>
    </location>
</feature>
<name>A0A1H0FPB0_9HYPH</name>
<dbReference type="Pfam" id="PF07331">
    <property type="entry name" value="TctB"/>
    <property type="match status" value="1"/>
</dbReference>
<gene>
    <name evidence="3" type="ORF">SAMN05192530_102612</name>
</gene>
<feature type="domain" description="DUF1468" evidence="2">
    <location>
        <begin position="6"/>
        <end position="152"/>
    </location>
</feature>
<keyword evidence="1" id="KW-1133">Transmembrane helix</keyword>
<proteinExistence type="predicted"/>
<feature type="transmembrane region" description="Helical" evidence="1">
    <location>
        <begin position="91"/>
        <end position="121"/>
    </location>
</feature>